<evidence type="ECO:0000313" key="3">
    <source>
        <dbReference type="Proteomes" id="UP000642284"/>
    </source>
</evidence>
<dbReference type="RefSeq" id="WP_187820117.1">
    <property type="nucleotide sequence ID" value="NZ_JACTVJ010000071.1"/>
</dbReference>
<dbReference type="Proteomes" id="UP000642284">
    <property type="component" value="Unassembled WGS sequence"/>
</dbReference>
<keyword evidence="1" id="KW-0472">Membrane</keyword>
<keyword evidence="3" id="KW-1185">Reference proteome</keyword>
<feature type="transmembrane region" description="Helical" evidence="1">
    <location>
        <begin position="182"/>
        <end position="202"/>
    </location>
</feature>
<feature type="transmembrane region" description="Helical" evidence="1">
    <location>
        <begin position="285"/>
        <end position="308"/>
    </location>
</feature>
<protein>
    <submittedName>
        <fullName evidence="2">Uncharacterized protein</fullName>
    </submittedName>
</protein>
<dbReference type="EMBL" id="JACTVJ010000071">
    <property type="protein sequence ID" value="MBC9719723.1"/>
    <property type="molecule type" value="Genomic_DNA"/>
</dbReference>
<evidence type="ECO:0000256" key="1">
    <source>
        <dbReference type="SAM" id="Phobius"/>
    </source>
</evidence>
<evidence type="ECO:0000313" key="2">
    <source>
        <dbReference type="EMBL" id="MBC9719723.1"/>
    </source>
</evidence>
<accession>A0ABR7SZM6</accession>
<proteinExistence type="predicted"/>
<sequence length="548" mass="58206">MLTMLLAVLLGGLLPGAGVWAGGLGLTAWGIGLCALRNHWRMRRVLRAHPWVACTAAVRPSVWSGPSVVLRAPTNDSVFVRSVVAVRQRWHLAEPDARGRLWWCGDASGGGVLMRPSGGDLLWARDVGTARAQRESGAAIAAALLQRPAAVQPFGEGSAPAGTGAVPVWVQGGGRAPVRWRLLTGLAAAGLAVLGVSVAGAVSMASDPWMPLITDSGPDSEGRCSAWWKDPITDAEHTGEVACSESLLDEATGEFSLRAMDGWQVAHGPFKGDIYNADFEGTNAFTTYAIGMLAGGLVLLGSAGTLAVRGIGAVRHRNAPTTPAPGVPQEHRPRVSLVKAHDQDRRYDWAELSAAAAEQALAQPTAPSTYPPATSDRATAWWRVRPLLEMAGMRQLAVSAFAFAGVLVVFMVASSGSWMIVALMCGMFLAAAARTLRASRIVRTLAKDAARQPQQTGRYVLLRENATHAPWALYFPIGDDTPFAAQPLFAQQPLPGPSGEVLLHGTADQLDIRVPWIEGRPVWPAGDYILLGADLDEDRTFFDALIPD</sequence>
<organism evidence="2 3">
    <name type="scientific">Streptomyces polyasparticus</name>
    <dbReference type="NCBI Taxonomy" id="2767826"/>
    <lineage>
        <taxon>Bacteria</taxon>
        <taxon>Bacillati</taxon>
        <taxon>Actinomycetota</taxon>
        <taxon>Actinomycetes</taxon>
        <taxon>Kitasatosporales</taxon>
        <taxon>Streptomycetaceae</taxon>
        <taxon>Streptomyces</taxon>
    </lineage>
</organism>
<name>A0ABR7SZM6_9ACTN</name>
<gene>
    <name evidence="2" type="ORF">H9Y04_45445</name>
</gene>
<feature type="transmembrane region" description="Helical" evidence="1">
    <location>
        <begin position="6"/>
        <end position="36"/>
    </location>
</feature>
<comment type="caution">
    <text evidence="2">The sequence shown here is derived from an EMBL/GenBank/DDBJ whole genome shotgun (WGS) entry which is preliminary data.</text>
</comment>
<keyword evidence="1" id="KW-1133">Transmembrane helix</keyword>
<feature type="transmembrane region" description="Helical" evidence="1">
    <location>
        <begin position="393"/>
        <end position="412"/>
    </location>
</feature>
<keyword evidence="1" id="KW-0812">Transmembrane</keyword>
<reference evidence="2 3" key="1">
    <citation type="submission" date="2020-08" db="EMBL/GenBank/DDBJ databases">
        <title>Genemic of Streptomyces polyaspartic.</title>
        <authorList>
            <person name="Liu W."/>
        </authorList>
    </citation>
    <scope>NUCLEOTIDE SEQUENCE [LARGE SCALE GENOMIC DNA]</scope>
    <source>
        <strain evidence="2 3">TRM66268-LWL</strain>
    </source>
</reference>